<sequence length="55" mass="5606">MKKHFSNKAKLIAVVALTLITLGAGKDILGSTLIPTNDTKPGITVMRVGKTGGGA</sequence>
<comment type="caution">
    <text evidence="1">The sequence shown here is derived from an EMBL/GenBank/DDBJ whole genome shotgun (WGS) entry which is preliminary data.</text>
</comment>
<organism evidence="1 2">
    <name type="scientific">Lactococcus fujiensis JCM 16395</name>
    <dbReference type="NCBI Taxonomy" id="1291764"/>
    <lineage>
        <taxon>Bacteria</taxon>
        <taxon>Bacillati</taxon>
        <taxon>Bacillota</taxon>
        <taxon>Bacilli</taxon>
        <taxon>Lactobacillales</taxon>
        <taxon>Streptococcaceae</taxon>
        <taxon>Lactococcus</taxon>
    </lineage>
</organism>
<gene>
    <name evidence="1" type="ORF">RT41_GL000484</name>
</gene>
<keyword evidence="2" id="KW-1185">Reference proteome</keyword>
<evidence type="ECO:0000313" key="1">
    <source>
        <dbReference type="EMBL" id="PCR99101.1"/>
    </source>
</evidence>
<dbReference type="EMBL" id="JXJU01000012">
    <property type="protein sequence ID" value="PCR99101.1"/>
    <property type="molecule type" value="Genomic_DNA"/>
</dbReference>
<dbReference type="Proteomes" id="UP000218181">
    <property type="component" value="Unassembled WGS sequence"/>
</dbReference>
<proteinExistence type="predicted"/>
<reference evidence="1 2" key="1">
    <citation type="submission" date="2014-12" db="EMBL/GenBank/DDBJ databases">
        <title>Draft genome sequences of 10 type strains of Lactococcus.</title>
        <authorList>
            <person name="Sun Z."/>
            <person name="Zhong Z."/>
            <person name="Liu W."/>
            <person name="Zhang W."/>
            <person name="Zhang H."/>
        </authorList>
    </citation>
    <scope>NUCLEOTIDE SEQUENCE [LARGE SCALE GENOMIC DNA]</scope>
    <source>
        <strain evidence="1 2">JCM 16395</strain>
    </source>
</reference>
<accession>A0A2A5RJ05</accession>
<protein>
    <submittedName>
        <fullName evidence="1">Uncharacterized protein</fullName>
    </submittedName>
</protein>
<dbReference type="RefSeq" id="WP_180752704.1">
    <property type="nucleotide sequence ID" value="NZ_BBAL01000017.1"/>
</dbReference>
<evidence type="ECO:0000313" key="2">
    <source>
        <dbReference type="Proteomes" id="UP000218181"/>
    </source>
</evidence>
<dbReference type="STRING" id="1291764.GCA_001311235_02992"/>
<dbReference type="AlphaFoldDB" id="A0A2A5RJ05"/>
<name>A0A2A5RJ05_9LACT</name>